<dbReference type="PANTHER" id="PTHR33184:SF67">
    <property type="entry name" value="PROTEIN TAPETUM DETERMINANT 1"/>
    <property type="match status" value="1"/>
</dbReference>
<dbReference type="EMBL" id="QPKB01000012">
    <property type="protein sequence ID" value="RWR96587.1"/>
    <property type="molecule type" value="Genomic_DNA"/>
</dbReference>
<keyword evidence="1" id="KW-0732">Signal</keyword>
<dbReference type="GO" id="GO:0001709">
    <property type="term" value="P:cell fate determination"/>
    <property type="evidence" value="ECO:0007669"/>
    <property type="project" value="TreeGrafter"/>
</dbReference>
<accession>A0A443Q0N2</accession>
<keyword evidence="4" id="KW-1185">Reference proteome</keyword>
<evidence type="ECO:0000313" key="3">
    <source>
        <dbReference type="EMBL" id="RWR96587.1"/>
    </source>
</evidence>
<comment type="caution">
    <text evidence="3">The sequence shown here is derived from an EMBL/GenBank/DDBJ whole genome shotgun (WGS) entry which is preliminary data.</text>
</comment>
<dbReference type="OrthoDB" id="1572689at2759"/>
<feature type="compositionally biased region" description="Polar residues" evidence="2">
    <location>
        <begin position="59"/>
        <end position="83"/>
    </location>
</feature>
<reference evidence="3 4" key="1">
    <citation type="journal article" date="2019" name="Nat. Plants">
        <title>Stout camphor tree genome fills gaps in understanding of flowering plant genome evolution.</title>
        <authorList>
            <person name="Chaw S.M."/>
            <person name="Liu Y.C."/>
            <person name="Wu Y.W."/>
            <person name="Wang H.Y."/>
            <person name="Lin C.I."/>
            <person name="Wu C.S."/>
            <person name="Ke H.M."/>
            <person name="Chang L.Y."/>
            <person name="Hsu C.Y."/>
            <person name="Yang H.T."/>
            <person name="Sudianto E."/>
            <person name="Hsu M.H."/>
            <person name="Wu K.P."/>
            <person name="Wang L.N."/>
            <person name="Leebens-Mack J.H."/>
            <person name="Tsai I.J."/>
        </authorList>
    </citation>
    <scope>NUCLEOTIDE SEQUENCE [LARGE SCALE GENOMIC DNA]</scope>
    <source>
        <strain evidence="4">cv. Chaw 1501</strain>
        <tissue evidence="3">Young leaves</tissue>
    </source>
</reference>
<proteinExistence type="predicted"/>
<dbReference type="InterPro" id="IPR040361">
    <property type="entry name" value="TPD1"/>
</dbReference>
<dbReference type="STRING" id="337451.A0A443Q0N2"/>
<dbReference type="PANTHER" id="PTHR33184">
    <property type="entry name" value="PROTEIN TAPETUM DETERMINANT 1-LIKE-RELATED"/>
    <property type="match status" value="1"/>
</dbReference>
<feature type="region of interest" description="Disordered" evidence="2">
    <location>
        <begin position="59"/>
        <end position="98"/>
    </location>
</feature>
<dbReference type="Proteomes" id="UP000283530">
    <property type="component" value="Unassembled WGS sequence"/>
</dbReference>
<sequence>MEIALVRALKGMTIEISRDNPKSLRKRFSKLRPTRSVSLRLIVLALFAVAVSAGSVTSHSGTMRQQTQLQVEISTTSDNPSRTSPHRKLLEQGGDAEPERAGLGFGLCKQELRVYQEQTAPLPSGIPTYTVHVLNVCHTGCDISEIHLRCGQFSSARLINPKVFRRLSHNDCLVNDGNPIRAGGSVSFQYADTFSYPMQIGSYKCSNHK</sequence>
<protein>
    <submittedName>
        <fullName evidence="3">Protein TAPETUM DETERMINANT 1-like protein</fullName>
    </submittedName>
</protein>
<evidence type="ECO:0000313" key="4">
    <source>
        <dbReference type="Proteomes" id="UP000283530"/>
    </source>
</evidence>
<dbReference type="Pfam" id="PF24068">
    <property type="entry name" value="TPD1_C"/>
    <property type="match status" value="1"/>
</dbReference>
<gene>
    <name evidence="3" type="ORF">CKAN_02598100</name>
</gene>
<evidence type="ECO:0000256" key="2">
    <source>
        <dbReference type="SAM" id="MobiDB-lite"/>
    </source>
</evidence>
<organism evidence="3 4">
    <name type="scientific">Cinnamomum micranthum f. kanehirae</name>
    <dbReference type="NCBI Taxonomy" id="337451"/>
    <lineage>
        <taxon>Eukaryota</taxon>
        <taxon>Viridiplantae</taxon>
        <taxon>Streptophyta</taxon>
        <taxon>Embryophyta</taxon>
        <taxon>Tracheophyta</taxon>
        <taxon>Spermatophyta</taxon>
        <taxon>Magnoliopsida</taxon>
        <taxon>Magnoliidae</taxon>
        <taxon>Laurales</taxon>
        <taxon>Lauraceae</taxon>
        <taxon>Cinnamomum</taxon>
    </lineage>
</organism>
<dbReference type="AlphaFoldDB" id="A0A443Q0N2"/>
<evidence type="ECO:0000256" key="1">
    <source>
        <dbReference type="ARBA" id="ARBA00022729"/>
    </source>
</evidence>
<name>A0A443Q0N2_9MAGN</name>